<dbReference type="Proteomes" id="UP001157502">
    <property type="component" value="Chromosome 5"/>
</dbReference>
<comment type="caution">
    <text evidence="1">The sequence shown here is derived from an EMBL/GenBank/DDBJ whole genome shotgun (WGS) entry which is preliminary data.</text>
</comment>
<organism evidence="1 2">
    <name type="scientific">Dallia pectoralis</name>
    <name type="common">Alaska blackfish</name>
    <dbReference type="NCBI Taxonomy" id="75939"/>
    <lineage>
        <taxon>Eukaryota</taxon>
        <taxon>Metazoa</taxon>
        <taxon>Chordata</taxon>
        <taxon>Craniata</taxon>
        <taxon>Vertebrata</taxon>
        <taxon>Euteleostomi</taxon>
        <taxon>Actinopterygii</taxon>
        <taxon>Neopterygii</taxon>
        <taxon>Teleostei</taxon>
        <taxon>Protacanthopterygii</taxon>
        <taxon>Esociformes</taxon>
        <taxon>Umbridae</taxon>
        <taxon>Dallia</taxon>
    </lineage>
</organism>
<name>A0ACC2H6U7_DALPE</name>
<gene>
    <name evidence="1" type="ORF">DPEC_G00058080</name>
</gene>
<accession>A0ACC2H6U7</accession>
<dbReference type="EMBL" id="CM055732">
    <property type="protein sequence ID" value="KAJ8011425.1"/>
    <property type="molecule type" value="Genomic_DNA"/>
</dbReference>
<reference evidence="1" key="1">
    <citation type="submission" date="2021-05" db="EMBL/GenBank/DDBJ databases">
        <authorList>
            <person name="Pan Q."/>
            <person name="Jouanno E."/>
            <person name="Zahm M."/>
            <person name="Klopp C."/>
            <person name="Cabau C."/>
            <person name="Louis A."/>
            <person name="Berthelot C."/>
            <person name="Parey E."/>
            <person name="Roest Crollius H."/>
            <person name="Montfort J."/>
            <person name="Robinson-Rechavi M."/>
            <person name="Bouchez O."/>
            <person name="Lampietro C."/>
            <person name="Lopez Roques C."/>
            <person name="Donnadieu C."/>
            <person name="Postlethwait J."/>
            <person name="Bobe J."/>
            <person name="Dillon D."/>
            <person name="Chandos A."/>
            <person name="von Hippel F."/>
            <person name="Guiguen Y."/>
        </authorList>
    </citation>
    <scope>NUCLEOTIDE SEQUENCE</scope>
    <source>
        <strain evidence="1">YG-Jan2019</strain>
    </source>
</reference>
<evidence type="ECO:0000313" key="2">
    <source>
        <dbReference type="Proteomes" id="UP001157502"/>
    </source>
</evidence>
<proteinExistence type="predicted"/>
<evidence type="ECO:0000313" key="1">
    <source>
        <dbReference type="EMBL" id="KAJ8011425.1"/>
    </source>
</evidence>
<keyword evidence="2" id="KW-1185">Reference proteome</keyword>
<protein>
    <submittedName>
        <fullName evidence="1">Uncharacterized protein</fullName>
    </submittedName>
</protein>
<sequence>MDCGIIIYSLLMVAALGQNLYQEQISETKKEKQIVSFNCKVTGRCAGNNLHWYQKRLNEPFTWILYMSLADNSVSPETTHPQRADFSTEKLSDSSQLKIQSVKESHAATYYCACYQTGTHSVK</sequence>